<protein>
    <submittedName>
        <fullName evidence="1">Uncharacterized protein</fullName>
    </submittedName>
</protein>
<gene>
    <name evidence="1" type="ORF">HMPREF1624_02227</name>
</gene>
<evidence type="ECO:0000313" key="2">
    <source>
        <dbReference type="Proteomes" id="UP000018087"/>
    </source>
</evidence>
<proteinExistence type="predicted"/>
<keyword evidence="2" id="KW-1185">Reference proteome</keyword>
<dbReference type="HOGENOM" id="CLU_1147823_0_0_1"/>
<dbReference type="EMBL" id="KI440843">
    <property type="protein sequence ID" value="ERT00991.1"/>
    <property type="molecule type" value="Genomic_DNA"/>
</dbReference>
<name>U7Q2R2_SPOS1</name>
<dbReference type="Proteomes" id="UP000018087">
    <property type="component" value="Unassembled WGS sequence"/>
</dbReference>
<dbReference type="AlphaFoldDB" id="U7Q2R2"/>
<evidence type="ECO:0000313" key="1">
    <source>
        <dbReference type="EMBL" id="ERT00991.1"/>
    </source>
</evidence>
<accession>U7Q2R2</accession>
<reference evidence="2" key="1">
    <citation type="journal article" date="2014" name="Genome Announc.">
        <title>Genome sequence of the pathogenic fungus Sporothrix schenckii (ATCC 58251).</title>
        <authorList>
            <person name="Cuomo C.A."/>
            <person name="Rodriguez-Del Valle N."/>
            <person name="Perez-Sanchez L."/>
            <person name="Abouelleil A."/>
            <person name="Goldberg J."/>
            <person name="Young S."/>
            <person name="Zeng Q."/>
            <person name="Birren B.W."/>
        </authorList>
    </citation>
    <scope>NUCLEOTIDE SEQUENCE [LARGE SCALE GENOMIC DNA]</scope>
    <source>
        <strain evidence="2">ATCC 58251 / de Perez 2211183</strain>
    </source>
</reference>
<organism evidence="1 2">
    <name type="scientific">Sporothrix schenckii (strain ATCC 58251 / de Perez 2211183)</name>
    <name type="common">Rose-picker's disease fungus</name>
    <dbReference type="NCBI Taxonomy" id="1391915"/>
    <lineage>
        <taxon>Eukaryota</taxon>
        <taxon>Fungi</taxon>
        <taxon>Dikarya</taxon>
        <taxon>Ascomycota</taxon>
        <taxon>Pezizomycotina</taxon>
        <taxon>Sordariomycetes</taxon>
        <taxon>Sordariomycetidae</taxon>
        <taxon>Ophiostomatales</taxon>
        <taxon>Ophiostomataceae</taxon>
        <taxon>Sporothrix</taxon>
    </lineage>
</organism>
<sequence length="242" mass="27143">MYLETGDVNYLVMIKETLKKHNGMNQFGPQTRTEGIYAFLDFGETLTDDLALEMTQVRLDVDAGFLVALHGLLVQLGPEAQAKVDFRTLENFLSFYHLLNGDKICEEAIKVALLATELHGDRLPQTYLPPMTEEDKDKKPLTLQSMRHVLRCLTYVHGQIKDYADRATAEVVDQYGGALPHRSFSDLMARISSAKDKKEAEGLYSELMALHAAACVDTNQQVSKSLGEVTRFITDILGRTEE</sequence>